<evidence type="ECO:0000256" key="1">
    <source>
        <dbReference type="ARBA" id="ARBA00022737"/>
    </source>
</evidence>
<evidence type="ECO:0000256" key="2">
    <source>
        <dbReference type="ARBA" id="ARBA00022803"/>
    </source>
</evidence>
<keyword evidence="1" id="KW-0677">Repeat</keyword>
<feature type="compositionally biased region" description="Acidic residues" evidence="3">
    <location>
        <begin position="114"/>
        <end position="126"/>
    </location>
</feature>
<dbReference type="GO" id="GO:0072380">
    <property type="term" value="C:TRC complex"/>
    <property type="evidence" value="ECO:0007669"/>
    <property type="project" value="TreeGrafter"/>
</dbReference>
<feature type="region of interest" description="Disordered" evidence="3">
    <location>
        <begin position="110"/>
        <end position="155"/>
    </location>
</feature>
<proteinExistence type="predicted"/>
<keyword evidence="2" id="KW-0802">TPR repeat</keyword>
<evidence type="ECO:0000256" key="3">
    <source>
        <dbReference type="SAM" id="MobiDB-lite"/>
    </source>
</evidence>
<feature type="compositionally biased region" description="Basic and acidic residues" evidence="3">
    <location>
        <begin position="137"/>
        <end position="149"/>
    </location>
</feature>
<dbReference type="GO" id="GO:0006620">
    <property type="term" value="P:post-translational protein targeting to endoplasmic reticulum membrane"/>
    <property type="evidence" value="ECO:0007669"/>
    <property type="project" value="TreeGrafter"/>
</dbReference>
<dbReference type="PANTHER" id="PTHR45831:SF2">
    <property type="entry name" value="LD24721P"/>
    <property type="match status" value="1"/>
</dbReference>
<dbReference type="PANTHER" id="PTHR45831">
    <property type="entry name" value="LD24721P"/>
    <property type="match status" value="1"/>
</dbReference>
<dbReference type="InterPro" id="IPR011990">
    <property type="entry name" value="TPR-like_helical_dom_sf"/>
</dbReference>
<dbReference type="PaxDb" id="2903-EOD06131"/>
<keyword evidence="5" id="KW-1185">Reference proteome</keyword>
<reference evidence="4" key="2">
    <citation type="submission" date="2024-10" db="UniProtKB">
        <authorList>
            <consortium name="EnsemblProtists"/>
        </authorList>
    </citation>
    <scope>IDENTIFICATION</scope>
</reference>
<dbReference type="GO" id="GO:0016020">
    <property type="term" value="C:membrane"/>
    <property type="evidence" value="ECO:0007669"/>
    <property type="project" value="TreeGrafter"/>
</dbReference>
<organism evidence="4 5">
    <name type="scientific">Emiliania huxleyi (strain CCMP1516)</name>
    <dbReference type="NCBI Taxonomy" id="280463"/>
    <lineage>
        <taxon>Eukaryota</taxon>
        <taxon>Haptista</taxon>
        <taxon>Haptophyta</taxon>
        <taxon>Prymnesiophyceae</taxon>
        <taxon>Isochrysidales</taxon>
        <taxon>Noelaerhabdaceae</taxon>
        <taxon>Emiliania</taxon>
    </lineage>
</organism>
<dbReference type="EnsemblProtists" id="EOD06131">
    <property type="protein sequence ID" value="EOD06131"/>
    <property type="gene ID" value="EMIHUDRAFT_219455"/>
</dbReference>
<name>A0A0D3I4E6_EMIH1</name>
<dbReference type="GO" id="GO:0060090">
    <property type="term" value="F:molecular adaptor activity"/>
    <property type="evidence" value="ECO:0007669"/>
    <property type="project" value="TreeGrafter"/>
</dbReference>
<evidence type="ECO:0000313" key="4">
    <source>
        <dbReference type="EnsemblProtists" id="EOD06131"/>
    </source>
</evidence>
<dbReference type="Gene3D" id="1.25.40.10">
    <property type="entry name" value="Tetratricopeptide repeat domain"/>
    <property type="match status" value="1"/>
</dbReference>
<dbReference type="SMART" id="SM00028">
    <property type="entry name" value="TPR"/>
    <property type="match status" value="2"/>
</dbReference>
<dbReference type="HOGENOM" id="CLU_1589498_0_0_1"/>
<protein>
    <submittedName>
        <fullName evidence="4">Uncharacterized protein</fullName>
    </submittedName>
</protein>
<evidence type="ECO:0000313" key="5">
    <source>
        <dbReference type="Proteomes" id="UP000013827"/>
    </source>
</evidence>
<dbReference type="AlphaFoldDB" id="A0A0D3I4E6"/>
<accession>A0A0D3I4E6</accession>
<dbReference type="GeneID" id="17252236"/>
<dbReference type="RefSeq" id="XP_005758560.1">
    <property type="nucleotide sequence ID" value="XM_005758503.1"/>
</dbReference>
<reference evidence="5" key="1">
    <citation type="journal article" date="2013" name="Nature">
        <title>Pan genome of the phytoplankton Emiliania underpins its global distribution.</title>
        <authorList>
            <person name="Read B.A."/>
            <person name="Kegel J."/>
            <person name="Klute M.J."/>
            <person name="Kuo A."/>
            <person name="Lefebvre S.C."/>
            <person name="Maumus F."/>
            <person name="Mayer C."/>
            <person name="Miller J."/>
            <person name="Monier A."/>
            <person name="Salamov A."/>
            <person name="Young J."/>
            <person name="Aguilar M."/>
            <person name="Claverie J.M."/>
            <person name="Frickenhaus S."/>
            <person name="Gonzalez K."/>
            <person name="Herman E.K."/>
            <person name="Lin Y.C."/>
            <person name="Napier J."/>
            <person name="Ogata H."/>
            <person name="Sarno A.F."/>
            <person name="Shmutz J."/>
            <person name="Schroeder D."/>
            <person name="de Vargas C."/>
            <person name="Verret F."/>
            <person name="von Dassow P."/>
            <person name="Valentin K."/>
            <person name="Van de Peer Y."/>
            <person name="Wheeler G."/>
            <person name="Dacks J.B."/>
            <person name="Delwiche C.F."/>
            <person name="Dyhrman S.T."/>
            <person name="Glockner G."/>
            <person name="John U."/>
            <person name="Richards T."/>
            <person name="Worden A.Z."/>
            <person name="Zhang X."/>
            <person name="Grigoriev I.V."/>
            <person name="Allen A.E."/>
            <person name="Bidle K."/>
            <person name="Borodovsky M."/>
            <person name="Bowler C."/>
            <person name="Brownlee C."/>
            <person name="Cock J.M."/>
            <person name="Elias M."/>
            <person name="Gladyshev V.N."/>
            <person name="Groth M."/>
            <person name="Guda C."/>
            <person name="Hadaegh A."/>
            <person name="Iglesias-Rodriguez M.D."/>
            <person name="Jenkins J."/>
            <person name="Jones B.M."/>
            <person name="Lawson T."/>
            <person name="Leese F."/>
            <person name="Lindquist E."/>
            <person name="Lobanov A."/>
            <person name="Lomsadze A."/>
            <person name="Malik S.B."/>
            <person name="Marsh M.E."/>
            <person name="Mackinder L."/>
            <person name="Mock T."/>
            <person name="Mueller-Roeber B."/>
            <person name="Pagarete A."/>
            <person name="Parker M."/>
            <person name="Probert I."/>
            <person name="Quesneville H."/>
            <person name="Raines C."/>
            <person name="Rensing S.A."/>
            <person name="Riano-Pachon D.M."/>
            <person name="Richier S."/>
            <person name="Rokitta S."/>
            <person name="Shiraiwa Y."/>
            <person name="Soanes D.M."/>
            <person name="van der Giezen M."/>
            <person name="Wahlund T.M."/>
            <person name="Williams B."/>
            <person name="Wilson W."/>
            <person name="Wolfe G."/>
            <person name="Wurch L.L."/>
        </authorList>
    </citation>
    <scope>NUCLEOTIDE SEQUENCE</scope>
</reference>
<dbReference type="Proteomes" id="UP000013827">
    <property type="component" value="Unassembled WGS sequence"/>
</dbReference>
<dbReference type="SUPFAM" id="SSF48452">
    <property type="entry name" value="TPR-like"/>
    <property type="match status" value="1"/>
</dbReference>
<dbReference type="KEGG" id="ehx:EMIHUDRAFT_219455"/>
<dbReference type="InterPro" id="IPR047150">
    <property type="entry name" value="SGT"/>
</dbReference>
<sequence>MSEQAERYKSQGNAALQAKMFSDAVDLYTKACLTSARALSCVCLSRGAALGAMRKHEEARKAYLRASQLEPHNAQDASEDSMRSALRALGKADAALAQKMVHLLEGLNAASSEGEGEEDESADEAEPQASQRKRRRDDRSQAKPAEQPREQPCTFCPALALATAVAGE</sequence>
<dbReference type="InterPro" id="IPR019734">
    <property type="entry name" value="TPR_rpt"/>
</dbReference>